<keyword evidence="1" id="KW-0472">Membrane</keyword>
<dbReference type="STRING" id="3821.A0A151QQV7"/>
<dbReference type="GO" id="GO:0016491">
    <property type="term" value="F:oxidoreductase activity"/>
    <property type="evidence" value="ECO:0007669"/>
    <property type="project" value="UniProtKB-KW"/>
</dbReference>
<accession>A0A151QQV7</accession>
<dbReference type="Gramene" id="C.cajan_46484.t">
    <property type="protein sequence ID" value="C.cajan_46484.t"/>
    <property type="gene ID" value="C.cajan_46484"/>
</dbReference>
<evidence type="ECO:0000256" key="1">
    <source>
        <dbReference type="SAM" id="Phobius"/>
    </source>
</evidence>
<sequence length="203" mass="23141">MVLEVSDEILGTFVPIVVYWVYSGIYFLVGLFCDNSRLHSKEDEDQKIMVTKSEVLRGVLFQQAMQAVVTIILFKVTSVKKLDNVSLPVSAIKLVFGMAMMDTWQYLMHHSMLFLHKHNTLTVPFSFGALYNKPIEGFLLDTVGGAFSFLASGMTPRVAIFFFSFTTIKTVDDHCGFWLPRINPFHKFFYNNAASQCSHDVHY</sequence>
<organism evidence="2 3">
    <name type="scientific">Cajanus cajan</name>
    <name type="common">Pigeon pea</name>
    <name type="synonym">Cajanus indicus</name>
    <dbReference type="NCBI Taxonomy" id="3821"/>
    <lineage>
        <taxon>Eukaryota</taxon>
        <taxon>Viridiplantae</taxon>
        <taxon>Streptophyta</taxon>
        <taxon>Embryophyta</taxon>
        <taxon>Tracheophyta</taxon>
        <taxon>Spermatophyta</taxon>
        <taxon>Magnoliopsida</taxon>
        <taxon>eudicotyledons</taxon>
        <taxon>Gunneridae</taxon>
        <taxon>Pentapetalae</taxon>
        <taxon>rosids</taxon>
        <taxon>fabids</taxon>
        <taxon>Fabales</taxon>
        <taxon>Fabaceae</taxon>
        <taxon>Papilionoideae</taxon>
        <taxon>50 kb inversion clade</taxon>
        <taxon>NPAAA clade</taxon>
        <taxon>indigoferoid/millettioid clade</taxon>
        <taxon>Phaseoleae</taxon>
        <taxon>Cajanus</taxon>
    </lineage>
</organism>
<reference evidence="2" key="1">
    <citation type="journal article" date="2012" name="Nat. Biotechnol.">
        <title>Draft genome sequence of pigeonpea (Cajanus cajan), an orphan legume crop of resource-poor farmers.</title>
        <authorList>
            <person name="Varshney R.K."/>
            <person name="Chen W."/>
            <person name="Li Y."/>
            <person name="Bharti A.K."/>
            <person name="Saxena R.K."/>
            <person name="Schlueter J.A."/>
            <person name="Donoghue M.T."/>
            <person name="Azam S."/>
            <person name="Fan G."/>
            <person name="Whaley A.M."/>
            <person name="Farmer A.D."/>
            <person name="Sheridan J."/>
            <person name="Iwata A."/>
            <person name="Tuteja R."/>
            <person name="Penmetsa R.V."/>
            <person name="Wu W."/>
            <person name="Upadhyaya H.D."/>
            <person name="Yang S.P."/>
            <person name="Shah T."/>
            <person name="Saxena K.B."/>
            <person name="Michael T."/>
            <person name="McCombie W.R."/>
            <person name="Yang B."/>
            <person name="Zhang G."/>
            <person name="Yang H."/>
            <person name="Wang J."/>
            <person name="Spillane C."/>
            <person name="Cook D.R."/>
            <person name="May G.D."/>
            <person name="Xu X."/>
            <person name="Jackson S.A."/>
        </authorList>
    </citation>
    <scope>NUCLEOTIDE SEQUENCE [LARGE SCALE GENOMIC DNA]</scope>
</reference>
<dbReference type="Proteomes" id="UP000075243">
    <property type="component" value="Unassembled WGS sequence"/>
</dbReference>
<evidence type="ECO:0000313" key="3">
    <source>
        <dbReference type="Proteomes" id="UP000075243"/>
    </source>
</evidence>
<dbReference type="InterPro" id="IPR050307">
    <property type="entry name" value="Sterol_Desaturase_Related"/>
</dbReference>
<dbReference type="EMBL" id="KQ485155">
    <property type="protein sequence ID" value="KYP32701.1"/>
    <property type="molecule type" value="Genomic_DNA"/>
</dbReference>
<feature type="transmembrane region" description="Helical" evidence="1">
    <location>
        <begin position="86"/>
        <end position="107"/>
    </location>
</feature>
<protein>
    <submittedName>
        <fullName evidence="2">Sphingolipid C4-hydroxylase SUR2</fullName>
        <ecNumber evidence="2">1.14.-.-</ecNumber>
    </submittedName>
</protein>
<dbReference type="AlphaFoldDB" id="A0A151QQV7"/>
<name>A0A151QQV7_CAJCA</name>
<evidence type="ECO:0000313" key="2">
    <source>
        <dbReference type="EMBL" id="KYP32701.1"/>
    </source>
</evidence>
<dbReference type="EC" id="1.14.-.-" evidence="2"/>
<gene>
    <name evidence="2" type="ORF">KK1_046545</name>
</gene>
<keyword evidence="1" id="KW-0812">Transmembrane</keyword>
<keyword evidence="3" id="KW-1185">Reference proteome</keyword>
<proteinExistence type="predicted"/>
<feature type="transmembrane region" description="Helical" evidence="1">
    <location>
        <begin position="12"/>
        <end position="33"/>
    </location>
</feature>
<dbReference type="PANTHER" id="PTHR11863">
    <property type="entry name" value="STEROL DESATURASE"/>
    <property type="match status" value="1"/>
</dbReference>
<keyword evidence="2" id="KW-0560">Oxidoreductase</keyword>
<keyword evidence="1" id="KW-1133">Transmembrane helix</keyword>